<evidence type="ECO:0000313" key="1">
    <source>
        <dbReference type="EMBL" id="GAH51542.1"/>
    </source>
</evidence>
<dbReference type="AlphaFoldDB" id="X1G2T3"/>
<accession>X1G2T3</accession>
<proteinExistence type="predicted"/>
<comment type="caution">
    <text evidence="1">The sequence shown here is derived from an EMBL/GenBank/DDBJ whole genome shotgun (WGS) entry which is preliminary data.</text>
</comment>
<name>X1G2T3_9ZZZZ</name>
<feature type="non-terminal residue" evidence="1">
    <location>
        <position position="1"/>
    </location>
</feature>
<protein>
    <submittedName>
        <fullName evidence="1">Uncharacterized protein</fullName>
    </submittedName>
</protein>
<reference evidence="1" key="1">
    <citation type="journal article" date="2014" name="Front. Microbiol.">
        <title>High frequency of phylogenetically diverse reductive dehalogenase-homologous genes in deep subseafloor sedimentary metagenomes.</title>
        <authorList>
            <person name="Kawai M."/>
            <person name="Futagami T."/>
            <person name="Toyoda A."/>
            <person name="Takaki Y."/>
            <person name="Nishi S."/>
            <person name="Hori S."/>
            <person name="Arai W."/>
            <person name="Tsubouchi T."/>
            <person name="Morono Y."/>
            <person name="Uchiyama I."/>
            <person name="Ito T."/>
            <person name="Fujiyama A."/>
            <person name="Inagaki F."/>
            <person name="Takami H."/>
        </authorList>
    </citation>
    <scope>NUCLEOTIDE SEQUENCE</scope>
    <source>
        <strain evidence="1">Expedition CK06-06</strain>
    </source>
</reference>
<dbReference type="EMBL" id="BARU01018021">
    <property type="protein sequence ID" value="GAH51542.1"/>
    <property type="molecule type" value="Genomic_DNA"/>
</dbReference>
<organism evidence="1">
    <name type="scientific">marine sediment metagenome</name>
    <dbReference type="NCBI Taxonomy" id="412755"/>
    <lineage>
        <taxon>unclassified sequences</taxon>
        <taxon>metagenomes</taxon>
        <taxon>ecological metagenomes</taxon>
    </lineage>
</organism>
<gene>
    <name evidence="1" type="ORF">S03H2_29827</name>
</gene>
<sequence length="206" mass="22850">VFTIIQQMLAGFTTLTLDSDDPENNALNFKPKYQTVLGTTARSVIMDVLGYTKCGLRMRTDGMHMLYLDPSPGSTDYEFNSDHRFLSENRERAIVTPNRIFVTNVIDGEIYVGYAEDEESYNALGKWLSRIISIPSVASNDDATARAVALIARAKAEANAGDVVVPIMNCGQEVYDWLQITDFRNDDIVITGRVGVPPTASKWTLT</sequence>